<reference evidence="1" key="1">
    <citation type="submission" date="2020-11" db="EMBL/GenBank/DDBJ databases">
        <authorList>
            <consortium name="DOE Joint Genome Institute"/>
            <person name="Ahrendt S."/>
            <person name="Riley R."/>
            <person name="Andreopoulos W."/>
            <person name="Labutti K."/>
            <person name="Pangilinan J."/>
            <person name="Ruiz-Duenas F.J."/>
            <person name="Barrasa J.M."/>
            <person name="Sanchez-Garcia M."/>
            <person name="Camarero S."/>
            <person name="Miyauchi S."/>
            <person name="Serrano A."/>
            <person name="Linde D."/>
            <person name="Babiker R."/>
            <person name="Drula E."/>
            <person name="Ayuso-Fernandez I."/>
            <person name="Pacheco R."/>
            <person name="Padilla G."/>
            <person name="Ferreira P."/>
            <person name="Barriuso J."/>
            <person name="Kellner H."/>
            <person name="Castanera R."/>
            <person name="Alfaro M."/>
            <person name="Ramirez L."/>
            <person name="Pisabarro A.G."/>
            <person name="Kuo A."/>
            <person name="Tritt A."/>
            <person name="Lipzen A."/>
            <person name="He G."/>
            <person name="Yan M."/>
            <person name="Ng V."/>
            <person name="Cullen D."/>
            <person name="Martin F."/>
            <person name="Rosso M.-N."/>
            <person name="Henrissat B."/>
            <person name="Hibbett D."/>
            <person name="Martinez A.T."/>
            <person name="Grigoriev I.V."/>
        </authorList>
    </citation>
    <scope>NUCLEOTIDE SEQUENCE</scope>
    <source>
        <strain evidence="1">MF-IS2</strain>
    </source>
</reference>
<protein>
    <recommendedName>
        <fullName evidence="3">Peptidase A2 domain-containing protein</fullName>
    </recommendedName>
</protein>
<dbReference type="InterPro" id="IPR021109">
    <property type="entry name" value="Peptidase_aspartic_dom_sf"/>
</dbReference>
<feature type="non-terminal residue" evidence="1">
    <location>
        <position position="1"/>
    </location>
</feature>
<dbReference type="CDD" id="cd00303">
    <property type="entry name" value="retropepsin_like"/>
    <property type="match status" value="1"/>
</dbReference>
<dbReference type="EMBL" id="MU152202">
    <property type="protein sequence ID" value="KAF9440879.1"/>
    <property type="molecule type" value="Genomic_DNA"/>
</dbReference>
<gene>
    <name evidence="1" type="ORF">P691DRAFT_686063</name>
</gene>
<evidence type="ECO:0000313" key="2">
    <source>
        <dbReference type="Proteomes" id="UP000807342"/>
    </source>
</evidence>
<organism evidence="1 2">
    <name type="scientific">Macrolepiota fuliginosa MF-IS2</name>
    <dbReference type="NCBI Taxonomy" id="1400762"/>
    <lineage>
        <taxon>Eukaryota</taxon>
        <taxon>Fungi</taxon>
        <taxon>Dikarya</taxon>
        <taxon>Basidiomycota</taxon>
        <taxon>Agaricomycotina</taxon>
        <taxon>Agaricomycetes</taxon>
        <taxon>Agaricomycetidae</taxon>
        <taxon>Agaricales</taxon>
        <taxon>Agaricineae</taxon>
        <taxon>Agaricaceae</taxon>
        <taxon>Macrolepiota</taxon>
    </lineage>
</organism>
<proteinExistence type="predicted"/>
<dbReference type="AlphaFoldDB" id="A0A9P5WZN7"/>
<evidence type="ECO:0000313" key="1">
    <source>
        <dbReference type="EMBL" id="KAF9440879.1"/>
    </source>
</evidence>
<evidence type="ECO:0008006" key="3">
    <source>
        <dbReference type="Google" id="ProtNLM"/>
    </source>
</evidence>
<dbReference type="OrthoDB" id="5596707at2759"/>
<sequence length="152" mass="16749">SGSLIVTNQVEDLRTIPLELSGSIMVEAILDKGSQITAIQHNVWEKLGLPLLSNQTMVMESANASKEATLGLLRDLPARIGRSTFYLQVQVVENASYEMLLGQSFLTLTEARTHHYTNGDSHLTLLDPNTHDTFTIPTKPRVRQSPQSSSGF</sequence>
<dbReference type="Gene3D" id="2.40.70.10">
    <property type="entry name" value="Acid Proteases"/>
    <property type="match status" value="1"/>
</dbReference>
<name>A0A9P5WZN7_9AGAR</name>
<accession>A0A9P5WZN7</accession>
<comment type="caution">
    <text evidence="1">The sequence shown here is derived from an EMBL/GenBank/DDBJ whole genome shotgun (WGS) entry which is preliminary data.</text>
</comment>
<dbReference type="SUPFAM" id="SSF50630">
    <property type="entry name" value="Acid proteases"/>
    <property type="match status" value="1"/>
</dbReference>
<keyword evidence="2" id="KW-1185">Reference proteome</keyword>
<dbReference type="Proteomes" id="UP000807342">
    <property type="component" value="Unassembled WGS sequence"/>
</dbReference>
<dbReference type="Pfam" id="PF13975">
    <property type="entry name" value="gag-asp_proteas"/>
    <property type="match status" value="1"/>
</dbReference>